<evidence type="ECO:0000256" key="1">
    <source>
        <dbReference type="RuleBase" id="RU369095"/>
    </source>
</evidence>
<keyword evidence="1" id="KW-0694">RNA-binding</keyword>
<keyword evidence="5" id="KW-1185">Reference proteome</keyword>
<feature type="region of interest" description="Disordered" evidence="2">
    <location>
        <begin position="1"/>
        <end position="70"/>
    </location>
</feature>
<dbReference type="PANTHER" id="PTHR12357">
    <property type="entry name" value="YTH YT521-B HOMOLOGY DOMAIN-CONTAINING"/>
    <property type="match status" value="1"/>
</dbReference>
<dbReference type="AlphaFoldDB" id="A0A2Z7CIY3"/>
<name>A0A2Z7CIY3_9LAMI</name>
<comment type="function">
    <text evidence="1">Specifically recognizes and binds N6-methyladenosine (m6A)-containing RNAs, and regulates mRNA stability. M6A is a modification present at internal sites of mRNAs and some non-coding RNAs and plays a role in mRNA stability and processing.</text>
</comment>
<evidence type="ECO:0000313" key="4">
    <source>
        <dbReference type="EMBL" id="KZV44736.1"/>
    </source>
</evidence>
<dbReference type="InterPro" id="IPR007275">
    <property type="entry name" value="YTH_domain"/>
</dbReference>
<organism evidence="4 5">
    <name type="scientific">Dorcoceras hygrometricum</name>
    <dbReference type="NCBI Taxonomy" id="472368"/>
    <lineage>
        <taxon>Eukaryota</taxon>
        <taxon>Viridiplantae</taxon>
        <taxon>Streptophyta</taxon>
        <taxon>Embryophyta</taxon>
        <taxon>Tracheophyta</taxon>
        <taxon>Spermatophyta</taxon>
        <taxon>Magnoliopsida</taxon>
        <taxon>eudicotyledons</taxon>
        <taxon>Gunneridae</taxon>
        <taxon>Pentapetalae</taxon>
        <taxon>asterids</taxon>
        <taxon>lamiids</taxon>
        <taxon>Lamiales</taxon>
        <taxon>Gesneriaceae</taxon>
        <taxon>Didymocarpoideae</taxon>
        <taxon>Trichosporeae</taxon>
        <taxon>Loxocarpinae</taxon>
        <taxon>Dorcoceras</taxon>
    </lineage>
</organism>
<dbReference type="CDD" id="cd21134">
    <property type="entry name" value="YTH"/>
    <property type="match status" value="1"/>
</dbReference>
<evidence type="ECO:0000313" key="5">
    <source>
        <dbReference type="Proteomes" id="UP000250235"/>
    </source>
</evidence>
<accession>A0A2Z7CIY3</accession>
<evidence type="ECO:0000256" key="2">
    <source>
        <dbReference type="SAM" id="MobiDB-lite"/>
    </source>
</evidence>
<feature type="compositionally biased region" description="Polar residues" evidence="2">
    <location>
        <begin position="331"/>
        <end position="342"/>
    </location>
</feature>
<gene>
    <name evidence="4" type="ORF">F511_37829</name>
</gene>
<dbReference type="Proteomes" id="UP000250235">
    <property type="component" value="Unassembled WGS sequence"/>
</dbReference>
<feature type="compositionally biased region" description="Polar residues" evidence="2">
    <location>
        <begin position="360"/>
        <end position="371"/>
    </location>
</feature>
<dbReference type="InterPro" id="IPR045168">
    <property type="entry name" value="YTH_prot"/>
</dbReference>
<dbReference type="OrthoDB" id="306690at2759"/>
<dbReference type="EMBL" id="KQ996519">
    <property type="protein sequence ID" value="KZV44736.1"/>
    <property type="molecule type" value="Genomic_DNA"/>
</dbReference>
<dbReference type="GO" id="GO:0061157">
    <property type="term" value="P:mRNA destabilization"/>
    <property type="evidence" value="ECO:0007669"/>
    <property type="project" value="TreeGrafter"/>
</dbReference>
<sequence>MEETDRQSLDRFAPISSPGDRTVELHNLTEQPLSPKDERINSANPPPNVAISGASRNAKDIPATTETSGSLTTTYPFSSYKPHDQNYYFGGFDNGSGNWDNANNLQIIPPAMYNENSSLFFPPGYGYDSQMAYGQYPPLPSPLSTIMIDGQLFSPHQMPVTPPYYPPAVSPGPPHATSVHSVSQADLMPTGSSSQENMIDSTFFGPGSGYYLPFGSFGGGDLSGNSGLGLYKFPGEFGSSEPLPSRSSSLDTSRFMSPLSTGSVYPQPIGILGSYEQNVAQAFQGFGMTPNSSSRHYAHGSSYQSGSGPSFSRNRFAIDKVGRRERERDTIGTSADTLGISSDRNRGPRASKAKGKSSPEEGSTSGIKDVESTSGFRANEFNSPDFIIDYERAKFFVIKSFSEDNVHKSIKYGVWSSTPLGNRKLDAAYGDAKKMEGECPLFLLFSVNASGQFCGVAEMIGPVDFENDADYWQQDRWSGKFPVKWHIIKDVPNSLFRHILLENNDNKPVTHSRDSQEVKLEQGIEMIKIFKNYDADTTLLDDFNYYDDREKSLLERKAKQRAISTGNISTSLATESMNQLSDNLADTLHLDGTKNLSKTKDLE</sequence>
<comment type="similarity">
    <text evidence="1">Belongs to the YTHDF family.</text>
</comment>
<dbReference type="Gene3D" id="3.10.590.10">
    <property type="entry name" value="ph1033 like domains"/>
    <property type="match status" value="1"/>
</dbReference>
<dbReference type="PROSITE" id="PS50882">
    <property type="entry name" value="YTH"/>
    <property type="match status" value="1"/>
</dbReference>
<dbReference type="GO" id="GO:0003729">
    <property type="term" value="F:mRNA binding"/>
    <property type="evidence" value="ECO:0007669"/>
    <property type="project" value="UniProtKB-UniRule"/>
</dbReference>
<protein>
    <recommendedName>
        <fullName evidence="1">YTH domain-containing family protein</fullName>
    </recommendedName>
</protein>
<feature type="region of interest" description="Disordered" evidence="2">
    <location>
        <begin position="319"/>
        <end position="371"/>
    </location>
</feature>
<feature type="compositionally biased region" description="Basic and acidic residues" evidence="2">
    <location>
        <begin position="319"/>
        <end position="330"/>
    </location>
</feature>
<proteinExistence type="inferred from homology"/>
<feature type="domain" description="YTH" evidence="3">
    <location>
        <begin position="393"/>
        <end position="530"/>
    </location>
</feature>
<dbReference type="PANTHER" id="PTHR12357:SF77">
    <property type="entry name" value="YTH DOMAIN-CONTAINING FAMILY PROTEIN"/>
    <property type="match status" value="1"/>
</dbReference>
<evidence type="ECO:0000259" key="3">
    <source>
        <dbReference type="PROSITE" id="PS50882"/>
    </source>
</evidence>
<dbReference type="GO" id="GO:0005737">
    <property type="term" value="C:cytoplasm"/>
    <property type="evidence" value="ECO:0007669"/>
    <property type="project" value="TreeGrafter"/>
</dbReference>
<dbReference type="Pfam" id="PF04146">
    <property type="entry name" value="YTH"/>
    <property type="match status" value="1"/>
</dbReference>
<dbReference type="GO" id="GO:1990247">
    <property type="term" value="F:N6-methyladenosine-containing RNA reader activity"/>
    <property type="evidence" value="ECO:0007669"/>
    <property type="project" value="UniProtKB-UniRule"/>
</dbReference>
<reference evidence="4 5" key="1">
    <citation type="journal article" date="2015" name="Proc. Natl. Acad. Sci. U.S.A.">
        <title>The resurrection genome of Boea hygrometrica: A blueprint for survival of dehydration.</title>
        <authorList>
            <person name="Xiao L."/>
            <person name="Yang G."/>
            <person name="Zhang L."/>
            <person name="Yang X."/>
            <person name="Zhao S."/>
            <person name="Ji Z."/>
            <person name="Zhou Q."/>
            <person name="Hu M."/>
            <person name="Wang Y."/>
            <person name="Chen M."/>
            <person name="Xu Y."/>
            <person name="Jin H."/>
            <person name="Xiao X."/>
            <person name="Hu G."/>
            <person name="Bao F."/>
            <person name="Hu Y."/>
            <person name="Wan P."/>
            <person name="Li L."/>
            <person name="Deng X."/>
            <person name="Kuang T."/>
            <person name="Xiang C."/>
            <person name="Zhu J.K."/>
            <person name="Oliver M.J."/>
            <person name="He Y."/>
        </authorList>
    </citation>
    <scope>NUCLEOTIDE SEQUENCE [LARGE SCALE GENOMIC DNA]</scope>
    <source>
        <strain evidence="5">cv. XS01</strain>
    </source>
</reference>